<gene>
    <name evidence="14" type="ORF">SAMN05661093_10544</name>
</gene>
<evidence type="ECO:0000256" key="4">
    <source>
        <dbReference type="ARBA" id="ARBA00022553"/>
    </source>
</evidence>
<dbReference type="InterPro" id="IPR036890">
    <property type="entry name" value="HATPase_C_sf"/>
</dbReference>
<dbReference type="SUPFAM" id="SSF47384">
    <property type="entry name" value="Homodimeric domain of signal transducing histidine kinase"/>
    <property type="match status" value="1"/>
</dbReference>
<dbReference type="RefSeq" id="WP_084434595.1">
    <property type="nucleotide sequence ID" value="NZ_FWXV01000018.1"/>
</dbReference>
<evidence type="ECO:0000256" key="2">
    <source>
        <dbReference type="ARBA" id="ARBA00004236"/>
    </source>
</evidence>
<protein>
    <recommendedName>
        <fullName evidence="3">histidine kinase</fullName>
        <ecNumber evidence="3">2.7.13.3</ecNumber>
    </recommendedName>
</protein>
<evidence type="ECO:0000256" key="6">
    <source>
        <dbReference type="ARBA" id="ARBA00022692"/>
    </source>
</evidence>
<name>A0A1W2FYC5_KIBAR</name>
<dbReference type="Pfam" id="PF02518">
    <property type="entry name" value="HATPase_c"/>
    <property type="match status" value="1"/>
</dbReference>
<dbReference type="InterPro" id="IPR003661">
    <property type="entry name" value="HisK_dim/P_dom"/>
</dbReference>
<dbReference type="InterPro" id="IPR003594">
    <property type="entry name" value="HATPase_dom"/>
</dbReference>
<dbReference type="AlphaFoldDB" id="A0A1W2FYC5"/>
<keyword evidence="6 11" id="KW-0812">Transmembrane</keyword>
<feature type="domain" description="HAMP" evidence="13">
    <location>
        <begin position="199"/>
        <end position="252"/>
    </location>
</feature>
<evidence type="ECO:0000259" key="13">
    <source>
        <dbReference type="PROSITE" id="PS50885"/>
    </source>
</evidence>
<dbReference type="EMBL" id="FWXV01000018">
    <property type="protein sequence ID" value="SMD26957.1"/>
    <property type="molecule type" value="Genomic_DNA"/>
</dbReference>
<dbReference type="InterPro" id="IPR050428">
    <property type="entry name" value="TCS_sensor_his_kinase"/>
</dbReference>
<dbReference type="Proteomes" id="UP000192674">
    <property type="component" value="Unassembled WGS sequence"/>
</dbReference>
<accession>A0A1W2FYC5</accession>
<keyword evidence="10 11" id="KW-0472">Membrane</keyword>
<proteinExistence type="predicted"/>
<feature type="transmembrane region" description="Helical" evidence="11">
    <location>
        <begin position="12"/>
        <end position="34"/>
    </location>
</feature>
<dbReference type="GO" id="GO:0000155">
    <property type="term" value="F:phosphorelay sensor kinase activity"/>
    <property type="evidence" value="ECO:0007669"/>
    <property type="project" value="InterPro"/>
</dbReference>
<evidence type="ECO:0000313" key="15">
    <source>
        <dbReference type="Proteomes" id="UP000192674"/>
    </source>
</evidence>
<keyword evidence="5" id="KW-0808">Transferase</keyword>
<dbReference type="PROSITE" id="PS50109">
    <property type="entry name" value="HIS_KIN"/>
    <property type="match status" value="1"/>
</dbReference>
<evidence type="ECO:0000256" key="8">
    <source>
        <dbReference type="ARBA" id="ARBA00022989"/>
    </source>
</evidence>
<keyword evidence="7 14" id="KW-0418">Kinase</keyword>
<evidence type="ECO:0000256" key="10">
    <source>
        <dbReference type="ARBA" id="ARBA00023136"/>
    </source>
</evidence>
<dbReference type="CDD" id="cd00075">
    <property type="entry name" value="HATPase"/>
    <property type="match status" value="1"/>
</dbReference>
<dbReference type="Pfam" id="PF00512">
    <property type="entry name" value="HisKA"/>
    <property type="match status" value="1"/>
</dbReference>
<evidence type="ECO:0000256" key="11">
    <source>
        <dbReference type="SAM" id="Phobius"/>
    </source>
</evidence>
<evidence type="ECO:0000259" key="12">
    <source>
        <dbReference type="PROSITE" id="PS50109"/>
    </source>
</evidence>
<dbReference type="InterPro" id="IPR004358">
    <property type="entry name" value="Sig_transdc_His_kin-like_C"/>
</dbReference>
<dbReference type="InterPro" id="IPR036097">
    <property type="entry name" value="HisK_dim/P_sf"/>
</dbReference>
<dbReference type="PRINTS" id="PR00344">
    <property type="entry name" value="BCTRLSENSOR"/>
</dbReference>
<dbReference type="SUPFAM" id="SSF55874">
    <property type="entry name" value="ATPase domain of HSP90 chaperone/DNA topoisomerase II/histidine kinase"/>
    <property type="match status" value="1"/>
</dbReference>
<dbReference type="SMART" id="SM00387">
    <property type="entry name" value="HATPase_c"/>
    <property type="match status" value="1"/>
</dbReference>
<dbReference type="CDD" id="cd06225">
    <property type="entry name" value="HAMP"/>
    <property type="match status" value="1"/>
</dbReference>
<dbReference type="SMART" id="SM00388">
    <property type="entry name" value="HisKA"/>
    <property type="match status" value="1"/>
</dbReference>
<keyword evidence="9" id="KW-0902">Two-component regulatory system</keyword>
<keyword evidence="8 11" id="KW-1133">Transmembrane helix</keyword>
<evidence type="ECO:0000256" key="7">
    <source>
        <dbReference type="ARBA" id="ARBA00022777"/>
    </source>
</evidence>
<dbReference type="Pfam" id="PF00672">
    <property type="entry name" value="HAMP"/>
    <property type="match status" value="1"/>
</dbReference>
<dbReference type="PANTHER" id="PTHR45436">
    <property type="entry name" value="SENSOR HISTIDINE KINASE YKOH"/>
    <property type="match status" value="1"/>
</dbReference>
<dbReference type="PROSITE" id="PS50885">
    <property type="entry name" value="HAMP"/>
    <property type="match status" value="1"/>
</dbReference>
<dbReference type="EC" id="2.7.13.3" evidence="3"/>
<dbReference type="Gene3D" id="3.30.565.10">
    <property type="entry name" value="Histidine kinase-like ATPase, C-terminal domain"/>
    <property type="match status" value="1"/>
</dbReference>
<evidence type="ECO:0000313" key="14">
    <source>
        <dbReference type="EMBL" id="SMD26957.1"/>
    </source>
</evidence>
<dbReference type="SUPFAM" id="SSF158472">
    <property type="entry name" value="HAMP domain-like"/>
    <property type="match status" value="1"/>
</dbReference>
<sequence length="463" mass="50443">MTSRKWRLSTRLRVALTAAAGSAVVLVVGTAWFIGQLQDEADAKVFEIAQQKAHAVAVTLETANDVPGRLPELGSLGPWEVVDKDTGRRVASFPPACTAHPDVPFLAMLAKESPPYRVTLPQTAPGDIAANCYTAGTYPLDRDLQVAQVTINDSEYTVYAGERLDAGTHEPVATARATAWTTVPIGVVLIAVVAWLSVRRALRPVNAIRFEVADITSEGLRRRVPVPRTGDELSLLAETMNDMLTRLDRSTQRQRQFVADSSHELRGPLATLRTRLEVLLTYPDRMNWQEVCTKSMSDVERLQSLVSDLMLLARLEDKHANTRQLVDLSALVADEAADRPVITDVRSSVTVQGNPTHLRRMLRNLLDNAERHAASRTTVTLAVSTGQAVLTVTDDGAGIPEPDRERVFDRFVRLDEARTRDRGGSGLGLAIAREIAREHGGTLKIAPSDVGAVLVATIPQAGQ</sequence>
<evidence type="ECO:0000256" key="1">
    <source>
        <dbReference type="ARBA" id="ARBA00000085"/>
    </source>
</evidence>
<dbReference type="Gene3D" id="1.10.287.130">
    <property type="match status" value="1"/>
</dbReference>
<evidence type="ECO:0000256" key="9">
    <source>
        <dbReference type="ARBA" id="ARBA00023012"/>
    </source>
</evidence>
<dbReference type="OrthoDB" id="9786919at2"/>
<organism evidence="14 15">
    <name type="scientific">Kibdelosporangium aridum</name>
    <dbReference type="NCBI Taxonomy" id="2030"/>
    <lineage>
        <taxon>Bacteria</taxon>
        <taxon>Bacillati</taxon>
        <taxon>Actinomycetota</taxon>
        <taxon>Actinomycetes</taxon>
        <taxon>Pseudonocardiales</taxon>
        <taxon>Pseudonocardiaceae</taxon>
        <taxon>Kibdelosporangium</taxon>
    </lineage>
</organism>
<dbReference type="CDD" id="cd00082">
    <property type="entry name" value="HisKA"/>
    <property type="match status" value="1"/>
</dbReference>
<dbReference type="InterPro" id="IPR005467">
    <property type="entry name" value="His_kinase_dom"/>
</dbReference>
<dbReference type="SMART" id="SM00304">
    <property type="entry name" value="HAMP"/>
    <property type="match status" value="1"/>
</dbReference>
<reference evidence="14 15" key="1">
    <citation type="submission" date="2017-04" db="EMBL/GenBank/DDBJ databases">
        <authorList>
            <person name="Afonso C.L."/>
            <person name="Miller P.J."/>
            <person name="Scott M.A."/>
            <person name="Spackman E."/>
            <person name="Goraichik I."/>
            <person name="Dimitrov K.M."/>
            <person name="Suarez D.L."/>
            <person name="Swayne D.E."/>
        </authorList>
    </citation>
    <scope>NUCLEOTIDE SEQUENCE [LARGE SCALE GENOMIC DNA]</scope>
    <source>
        <strain evidence="14 15">DSM 43828</strain>
    </source>
</reference>
<dbReference type="InterPro" id="IPR003660">
    <property type="entry name" value="HAMP_dom"/>
</dbReference>
<evidence type="ECO:0000256" key="5">
    <source>
        <dbReference type="ARBA" id="ARBA00022679"/>
    </source>
</evidence>
<keyword evidence="15" id="KW-1185">Reference proteome</keyword>
<dbReference type="GO" id="GO:0005886">
    <property type="term" value="C:plasma membrane"/>
    <property type="evidence" value="ECO:0007669"/>
    <property type="project" value="UniProtKB-SubCell"/>
</dbReference>
<dbReference type="PANTHER" id="PTHR45436:SF5">
    <property type="entry name" value="SENSOR HISTIDINE KINASE TRCS"/>
    <property type="match status" value="1"/>
</dbReference>
<comment type="subcellular location">
    <subcellularLocation>
        <location evidence="2">Cell membrane</location>
    </subcellularLocation>
</comment>
<keyword evidence="4" id="KW-0597">Phosphoprotein</keyword>
<comment type="catalytic activity">
    <reaction evidence="1">
        <text>ATP + protein L-histidine = ADP + protein N-phospho-L-histidine.</text>
        <dbReference type="EC" id="2.7.13.3"/>
    </reaction>
</comment>
<evidence type="ECO:0000256" key="3">
    <source>
        <dbReference type="ARBA" id="ARBA00012438"/>
    </source>
</evidence>
<feature type="domain" description="Histidine kinase" evidence="12">
    <location>
        <begin position="260"/>
        <end position="462"/>
    </location>
</feature>